<accession>C0EJ83</accession>
<proteinExistence type="predicted"/>
<protein>
    <submittedName>
        <fullName evidence="1">Uncharacterized protein</fullName>
    </submittedName>
</protein>
<reference evidence="1 2" key="1">
    <citation type="submission" date="2009-01" db="EMBL/GenBank/DDBJ databases">
        <authorList>
            <person name="Fulton L."/>
            <person name="Clifton S."/>
            <person name="Fulton B."/>
            <person name="Xu J."/>
            <person name="Minx P."/>
            <person name="Pepin K.H."/>
            <person name="Johnson M."/>
            <person name="Bhonagiri V."/>
            <person name="Nash W.E."/>
            <person name="Mardis E.R."/>
            <person name="Wilson R.K."/>
        </authorList>
    </citation>
    <scope>NUCLEOTIDE SEQUENCE [LARGE SCALE GENOMIC DNA]</scope>
    <source>
        <strain evidence="1 2">DSM 5476</strain>
    </source>
</reference>
<dbReference type="AlphaFoldDB" id="C0EJ83"/>
<reference evidence="1 2" key="2">
    <citation type="submission" date="2009-02" db="EMBL/GenBank/DDBJ databases">
        <title>Draft genome sequence of Clostridium methylpentosum (DSM 5476).</title>
        <authorList>
            <person name="Sudarsanam P."/>
            <person name="Ley R."/>
            <person name="Guruge J."/>
            <person name="Turnbaugh P.J."/>
            <person name="Mahowald M."/>
            <person name="Liep D."/>
            <person name="Gordon J."/>
        </authorList>
    </citation>
    <scope>NUCLEOTIDE SEQUENCE [LARGE SCALE GENOMIC DNA]</scope>
    <source>
        <strain evidence="1 2">DSM 5476</strain>
    </source>
</reference>
<dbReference type="HOGENOM" id="CLU_2536703_0_0_9"/>
<gene>
    <name evidence="1" type="ORF">CLOSTMETH_03936</name>
</gene>
<name>C0EJ83_9FIRM</name>
<comment type="caution">
    <text evidence="1">The sequence shown here is derived from an EMBL/GenBank/DDBJ whole genome shotgun (WGS) entry which is preliminary data.</text>
</comment>
<evidence type="ECO:0000313" key="2">
    <source>
        <dbReference type="Proteomes" id="UP000003340"/>
    </source>
</evidence>
<dbReference type="Proteomes" id="UP000003340">
    <property type="component" value="Unassembled WGS sequence"/>
</dbReference>
<sequence length="83" mass="9840">MKKIFSAFGSWNRILVPLKKITIRNEYIVIRLLSFWYFCAVVRPHFHFTKRSFSFLWIAKAFPEPRHTLYKKVATSCISLAAT</sequence>
<organism evidence="1 2">
    <name type="scientific">[Clostridium] methylpentosum DSM 5476</name>
    <dbReference type="NCBI Taxonomy" id="537013"/>
    <lineage>
        <taxon>Bacteria</taxon>
        <taxon>Bacillati</taxon>
        <taxon>Bacillota</taxon>
        <taxon>Clostridia</taxon>
        <taxon>Eubacteriales</taxon>
        <taxon>Oscillospiraceae</taxon>
        <taxon>Oscillospiraceae incertae sedis</taxon>
    </lineage>
</organism>
<evidence type="ECO:0000313" key="1">
    <source>
        <dbReference type="EMBL" id="EEG28548.1"/>
    </source>
</evidence>
<dbReference type="EMBL" id="ACEC01000136">
    <property type="protein sequence ID" value="EEG28548.1"/>
    <property type="molecule type" value="Genomic_DNA"/>
</dbReference>
<keyword evidence="2" id="KW-1185">Reference proteome</keyword>